<evidence type="ECO:0000313" key="1">
    <source>
        <dbReference type="EMBL" id="KAI5080257.1"/>
    </source>
</evidence>
<comment type="caution">
    <text evidence="1">The sequence shown here is derived from an EMBL/GenBank/DDBJ whole genome shotgun (WGS) entry which is preliminary data.</text>
</comment>
<sequence>MWNWRALVHPSCKIWGLGLRGLSRKQALVFGDHALRYEKNRLRMLSLNDSSTPWKAMGGPTRKMEALVIAGDSENWADAYELPRLLRLASSKICYLEIPTMHAPTLEALHHSNKVTGAKVRAHCPVERLVPWQHSATVCSGYFGKAFHLWP</sequence>
<dbReference type="Proteomes" id="UP000886520">
    <property type="component" value="Chromosome 5"/>
</dbReference>
<dbReference type="EMBL" id="JABFUD020000005">
    <property type="protein sequence ID" value="KAI5080257.1"/>
    <property type="molecule type" value="Genomic_DNA"/>
</dbReference>
<keyword evidence="2" id="KW-1185">Reference proteome</keyword>
<accession>A0A9D4ZNJ1</accession>
<name>A0A9D4ZNJ1_ADICA</name>
<proteinExistence type="predicted"/>
<protein>
    <submittedName>
        <fullName evidence="1">Uncharacterized protein</fullName>
    </submittedName>
</protein>
<evidence type="ECO:0000313" key="2">
    <source>
        <dbReference type="Proteomes" id="UP000886520"/>
    </source>
</evidence>
<dbReference type="AlphaFoldDB" id="A0A9D4ZNJ1"/>
<organism evidence="1 2">
    <name type="scientific">Adiantum capillus-veneris</name>
    <name type="common">Maidenhair fern</name>
    <dbReference type="NCBI Taxonomy" id="13818"/>
    <lineage>
        <taxon>Eukaryota</taxon>
        <taxon>Viridiplantae</taxon>
        <taxon>Streptophyta</taxon>
        <taxon>Embryophyta</taxon>
        <taxon>Tracheophyta</taxon>
        <taxon>Polypodiopsida</taxon>
        <taxon>Polypodiidae</taxon>
        <taxon>Polypodiales</taxon>
        <taxon>Pteridineae</taxon>
        <taxon>Pteridaceae</taxon>
        <taxon>Vittarioideae</taxon>
        <taxon>Adiantum</taxon>
    </lineage>
</organism>
<reference evidence="1 2" key="1">
    <citation type="submission" date="2021-01" db="EMBL/GenBank/DDBJ databases">
        <title>Adiantum capillus-veneris genome.</title>
        <authorList>
            <person name="Fang Y."/>
            <person name="Liao Q."/>
        </authorList>
    </citation>
    <scope>NUCLEOTIDE SEQUENCE [LARGE SCALE GENOMIC DNA]</scope>
    <source>
        <strain evidence="1">H3</strain>
        <tissue evidence="1">Leaf</tissue>
    </source>
</reference>
<gene>
    <name evidence="1" type="ORF">GOP47_0005736</name>
</gene>